<evidence type="ECO:0000256" key="1">
    <source>
        <dbReference type="ARBA" id="ARBA00022500"/>
    </source>
</evidence>
<dbReference type="PANTHER" id="PTHR39452">
    <property type="entry name" value="CHEY-P PHOSPHATASE CHEX"/>
    <property type="match status" value="1"/>
</dbReference>
<evidence type="ECO:0000313" key="4">
    <source>
        <dbReference type="Proteomes" id="UP001302274"/>
    </source>
</evidence>
<comment type="caution">
    <text evidence="3">The sequence shown here is derived from an EMBL/GenBank/DDBJ whole genome shotgun (WGS) entry which is preliminary data.</text>
</comment>
<dbReference type="PANTHER" id="PTHR39452:SF1">
    <property type="entry name" value="CHEY-P PHOSPHATASE CHEX"/>
    <property type="match status" value="1"/>
</dbReference>
<organism evidence="3 4">
    <name type="scientific">Bacteriovorax antarcticus</name>
    <dbReference type="NCBI Taxonomy" id="3088717"/>
    <lineage>
        <taxon>Bacteria</taxon>
        <taxon>Pseudomonadati</taxon>
        <taxon>Bdellovibrionota</taxon>
        <taxon>Bacteriovoracia</taxon>
        <taxon>Bacteriovoracales</taxon>
        <taxon>Bacteriovoracaceae</taxon>
        <taxon>Bacteriovorax</taxon>
    </lineage>
</organism>
<dbReference type="Pfam" id="PF13690">
    <property type="entry name" value="CheX"/>
    <property type="match status" value="1"/>
</dbReference>
<proteinExistence type="predicted"/>
<dbReference type="CDD" id="cd17906">
    <property type="entry name" value="CheX"/>
    <property type="match status" value="1"/>
</dbReference>
<reference evidence="3 4" key="1">
    <citation type="submission" date="2023-11" db="EMBL/GenBank/DDBJ databases">
        <title>A Novel Polar Bacteriovorax (B. antarcticus) Isolated from the Biocrust in Antarctica.</title>
        <authorList>
            <person name="Mun W."/>
            <person name="Choi S.Y."/>
            <person name="Mitchell R.J."/>
        </authorList>
    </citation>
    <scope>NUCLEOTIDE SEQUENCE [LARGE SCALE GENOMIC DNA]</scope>
    <source>
        <strain evidence="3 4">PP10</strain>
    </source>
</reference>
<gene>
    <name evidence="3" type="ORF">SHI21_08405</name>
</gene>
<feature type="domain" description="Chemotaxis phosphatase CheX-like" evidence="2">
    <location>
        <begin position="191"/>
        <end position="275"/>
    </location>
</feature>
<dbReference type="RefSeq" id="WP_323575905.1">
    <property type="nucleotide sequence ID" value="NZ_JAYGJQ010000001.1"/>
</dbReference>
<name>A0ABU5VX56_9BACT</name>
<dbReference type="InterPro" id="IPR028976">
    <property type="entry name" value="CheC-like_sf"/>
</dbReference>
<dbReference type="InterPro" id="IPR028051">
    <property type="entry name" value="CheX-like_dom"/>
</dbReference>
<dbReference type="Proteomes" id="UP001302274">
    <property type="component" value="Unassembled WGS sequence"/>
</dbReference>
<evidence type="ECO:0000259" key="2">
    <source>
        <dbReference type="Pfam" id="PF13690"/>
    </source>
</evidence>
<dbReference type="InterPro" id="IPR038756">
    <property type="entry name" value="CheX-like"/>
</dbReference>
<dbReference type="Gene3D" id="3.40.1550.10">
    <property type="entry name" value="CheC-like"/>
    <property type="match status" value="1"/>
</dbReference>
<keyword evidence="4" id="KW-1185">Reference proteome</keyword>
<dbReference type="SUPFAM" id="SSF103039">
    <property type="entry name" value="CheC-like"/>
    <property type="match status" value="1"/>
</dbReference>
<protein>
    <submittedName>
        <fullName evidence="3">Chemotaxis protein CheX</fullName>
    </submittedName>
</protein>
<dbReference type="EMBL" id="JAYGJQ010000001">
    <property type="protein sequence ID" value="MEA9356220.1"/>
    <property type="molecule type" value="Genomic_DNA"/>
</dbReference>
<keyword evidence="1" id="KW-0145">Chemotaxis</keyword>
<sequence length="294" mass="33111">MTHKIGIVTKNLNFFNLLNKQRRSDQNYEMELVKSMDSFTQIQNMGKVISSFIFDSSHTTEDIIKFGKYIQNSKRHHGALIFLAFDNFEMFQAITVDDAFSNAKIINMPATASDIYLKLITDTAQLDNKANQKSKTEGAISSASFLNIFIEATMSTVKEMATCEEITHSTPSLLDYEKMESGIAIRGKLAITSPYFTGSFFISFPEQTYLKLCTKVLYEEVTKIDKDNEDLVSELCNIVYGKSKVLIAKLDMKMGMVIPTYNRDAKIKSNSSVLVVKFATEMGDFYVKVAPGLI</sequence>
<accession>A0ABU5VX56</accession>
<evidence type="ECO:0000313" key="3">
    <source>
        <dbReference type="EMBL" id="MEA9356220.1"/>
    </source>
</evidence>